<evidence type="ECO:0000313" key="2">
    <source>
        <dbReference type="EMBL" id="KAJ5371321.1"/>
    </source>
</evidence>
<evidence type="ECO:0000313" key="3">
    <source>
        <dbReference type="Proteomes" id="UP001147782"/>
    </source>
</evidence>
<proteinExistence type="predicted"/>
<evidence type="ECO:0000256" key="1">
    <source>
        <dbReference type="SAM" id="MobiDB-lite"/>
    </source>
</evidence>
<dbReference type="RefSeq" id="XP_056555755.1">
    <property type="nucleotide sequence ID" value="XM_056700342.1"/>
</dbReference>
<dbReference type="GeneID" id="81439521"/>
<keyword evidence="3" id="KW-1185">Reference proteome</keyword>
<organism evidence="2 3">
    <name type="scientific">Penicillium cataractarum</name>
    <dbReference type="NCBI Taxonomy" id="2100454"/>
    <lineage>
        <taxon>Eukaryota</taxon>
        <taxon>Fungi</taxon>
        <taxon>Dikarya</taxon>
        <taxon>Ascomycota</taxon>
        <taxon>Pezizomycotina</taxon>
        <taxon>Eurotiomycetes</taxon>
        <taxon>Eurotiomycetidae</taxon>
        <taxon>Eurotiales</taxon>
        <taxon>Aspergillaceae</taxon>
        <taxon>Penicillium</taxon>
    </lineage>
</organism>
<comment type="caution">
    <text evidence="2">The sequence shown here is derived from an EMBL/GenBank/DDBJ whole genome shotgun (WGS) entry which is preliminary data.</text>
</comment>
<reference evidence="2" key="1">
    <citation type="submission" date="2022-11" db="EMBL/GenBank/DDBJ databases">
        <authorList>
            <person name="Petersen C."/>
        </authorList>
    </citation>
    <scope>NUCLEOTIDE SEQUENCE</scope>
    <source>
        <strain evidence="2">IBT 29864</strain>
    </source>
</reference>
<reference evidence="2" key="2">
    <citation type="journal article" date="2023" name="IMA Fungus">
        <title>Comparative genomic study of the Penicillium genus elucidates a diverse pangenome and 15 lateral gene transfer events.</title>
        <authorList>
            <person name="Petersen C."/>
            <person name="Sorensen T."/>
            <person name="Nielsen M.R."/>
            <person name="Sondergaard T.E."/>
            <person name="Sorensen J.L."/>
            <person name="Fitzpatrick D.A."/>
            <person name="Frisvad J.C."/>
            <person name="Nielsen K.L."/>
        </authorList>
    </citation>
    <scope>NUCLEOTIDE SEQUENCE</scope>
    <source>
        <strain evidence="2">IBT 29864</strain>
    </source>
</reference>
<dbReference type="EMBL" id="JAPZBS010000005">
    <property type="protein sequence ID" value="KAJ5371321.1"/>
    <property type="molecule type" value="Genomic_DNA"/>
</dbReference>
<dbReference type="Proteomes" id="UP001147782">
    <property type="component" value="Unassembled WGS sequence"/>
</dbReference>
<feature type="compositionally biased region" description="Basic and acidic residues" evidence="1">
    <location>
        <begin position="123"/>
        <end position="136"/>
    </location>
</feature>
<sequence>MEVTTAGSTANSLFPVDKPRDCPAKTLKLALKWRPCQLTVGNELFSGKYRIVLDPQLPRVVFRLADEEQGQVIFTAKNCSIETGLDRDDPEFASQYRDQVKDGHRLLFIIIRPSAQPPMPSAAREEPRNDEKSKEWKTLNTIHWEENEAVI</sequence>
<dbReference type="AlphaFoldDB" id="A0A9W9V9L0"/>
<dbReference type="OrthoDB" id="10445800at2759"/>
<gene>
    <name evidence="2" type="ORF">N7496_007413</name>
</gene>
<protein>
    <submittedName>
        <fullName evidence="2">Uncharacterized protein</fullName>
    </submittedName>
</protein>
<accession>A0A9W9V9L0</accession>
<name>A0A9W9V9L0_9EURO</name>
<feature type="region of interest" description="Disordered" evidence="1">
    <location>
        <begin position="116"/>
        <end position="136"/>
    </location>
</feature>